<keyword evidence="1" id="KW-1277">Toxin-antitoxin system</keyword>
<dbReference type="InterPro" id="IPR010985">
    <property type="entry name" value="Ribbon_hlx_hlx"/>
</dbReference>
<evidence type="ECO:0000256" key="2">
    <source>
        <dbReference type="ARBA" id="ARBA00049988"/>
    </source>
</evidence>
<name>A0A6L6Q5B6_9BURK</name>
<dbReference type="Proteomes" id="UP000484015">
    <property type="component" value="Unassembled WGS sequence"/>
</dbReference>
<dbReference type="PANTHER" id="PTHR35401:SF2">
    <property type="entry name" value="ABC-TYPE TRANSPORT SYSTEM"/>
    <property type="match status" value="1"/>
</dbReference>
<dbReference type="NCBIfam" id="NF041551">
    <property type="entry name" value="YlcI_YnfO_N"/>
    <property type="match status" value="1"/>
</dbReference>
<dbReference type="PANTHER" id="PTHR35401">
    <property type="entry name" value="COPG FAMILY HELIX-TURN-HELIX PROTEIN-RELATED-RELATED"/>
    <property type="match status" value="1"/>
</dbReference>
<reference evidence="3 4" key="1">
    <citation type="submission" date="2019-11" db="EMBL/GenBank/DDBJ databases">
        <title>Type strains purchased from KCTC, JCM and DSMZ.</title>
        <authorList>
            <person name="Lu H."/>
        </authorList>
    </citation>
    <scope>NUCLEOTIDE SEQUENCE [LARGE SCALE GENOMIC DNA]</scope>
    <source>
        <strain evidence="3 4">KCTC 42409</strain>
    </source>
</reference>
<dbReference type="OrthoDB" id="5297731at2"/>
<accession>A0A6L6Q5B6</accession>
<evidence type="ECO:0000256" key="1">
    <source>
        <dbReference type="ARBA" id="ARBA00022649"/>
    </source>
</evidence>
<dbReference type="RefSeq" id="WP_155440816.1">
    <property type="nucleotide sequence ID" value="NZ_WNLA01000015.1"/>
</dbReference>
<evidence type="ECO:0000313" key="3">
    <source>
        <dbReference type="EMBL" id="MTW04468.1"/>
    </source>
</evidence>
<dbReference type="InterPro" id="IPR013321">
    <property type="entry name" value="Arc_rbn_hlx_hlx"/>
</dbReference>
<comment type="caution">
    <text evidence="3">The sequence shown here is derived from an EMBL/GenBank/DDBJ whole genome shotgun (WGS) entry which is preliminary data.</text>
</comment>
<dbReference type="Gene3D" id="1.10.1220.10">
    <property type="entry name" value="Met repressor-like"/>
    <property type="match status" value="1"/>
</dbReference>
<dbReference type="Pfam" id="PF08681">
    <property type="entry name" value="TacA1"/>
    <property type="match status" value="1"/>
</dbReference>
<dbReference type="InterPro" id="IPR014795">
    <property type="entry name" value="TacA_1-like"/>
</dbReference>
<dbReference type="SUPFAM" id="SSF47598">
    <property type="entry name" value="Ribbon-helix-helix"/>
    <property type="match status" value="1"/>
</dbReference>
<sequence length="104" mass="11341">MAMATQERGRITARVPAVLVEKLQEAADLSGATLNQFVVQAALEKAEKVIDKEHALRFSAEDAAMFIDMLDNPRPPNNAMARAYERYKAKLANGIIRNSVVAGA</sequence>
<organism evidence="3 4">
    <name type="scientific">Pseudoduganella ginsengisoli</name>
    <dbReference type="NCBI Taxonomy" id="1462440"/>
    <lineage>
        <taxon>Bacteria</taxon>
        <taxon>Pseudomonadati</taxon>
        <taxon>Pseudomonadota</taxon>
        <taxon>Betaproteobacteria</taxon>
        <taxon>Burkholderiales</taxon>
        <taxon>Oxalobacteraceae</taxon>
        <taxon>Telluria group</taxon>
        <taxon>Pseudoduganella</taxon>
    </lineage>
</organism>
<keyword evidence="4" id="KW-1185">Reference proteome</keyword>
<evidence type="ECO:0000313" key="4">
    <source>
        <dbReference type="Proteomes" id="UP000484015"/>
    </source>
</evidence>
<proteinExistence type="inferred from homology"/>
<dbReference type="AlphaFoldDB" id="A0A6L6Q5B6"/>
<protein>
    <submittedName>
        <fullName evidence="3">DUF1778 domain-containing protein</fullName>
    </submittedName>
</protein>
<dbReference type="Gene3D" id="1.20.890.30">
    <property type="entry name" value="VCA0319-like"/>
    <property type="match status" value="1"/>
</dbReference>
<comment type="similarity">
    <text evidence="2">Belongs to the TacA antitoxin family.</text>
</comment>
<gene>
    <name evidence="3" type="ORF">GM668_20540</name>
</gene>
<dbReference type="EMBL" id="WNLA01000015">
    <property type="protein sequence ID" value="MTW04468.1"/>
    <property type="molecule type" value="Genomic_DNA"/>
</dbReference>
<dbReference type="GO" id="GO:0006355">
    <property type="term" value="P:regulation of DNA-templated transcription"/>
    <property type="evidence" value="ECO:0007669"/>
    <property type="project" value="InterPro"/>
</dbReference>